<name>T1KTY9_TETUR</name>
<evidence type="ECO:0000256" key="5">
    <source>
        <dbReference type="ARBA" id="ARBA00023054"/>
    </source>
</evidence>
<evidence type="ECO:0000313" key="8">
    <source>
        <dbReference type="EnsemblMetazoa" id="tetur21g01490.1"/>
    </source>
</evidence>
<dbReference type="InterPro" id="IPR008610">
    <property type="entry name" value="Ebp2"/>
</dbReference>
<evidence type="ECO:0000256" key="1">
    <source>
        <dbReference type="ARBA" id="ARBA00003387"/>
    </source>
</evidence>
<dbReference type="eggNOG" id="KOG3080">
    <property type="taxonomic scope" value="Eukaryota"/>
</dbReference>
<comment type="similarity">
    <text evidence="3">Belongs to the EBP2 family.</text>
</comment>
<dbReference type="GO" id="GO:0042273">
    <property type="term" value="P:ribosomal large subunit biogenesis"/>
    <property type="evidence" value="ECO:0007669"/>
    <property type="project" value="TreeGrafter"/>
</dbReference>
<dbReference type="PANTHER" id="PTHR13028:SF0">
    <property type="entry name" value="RRNA-PROCESSING PROTEIN EBP2-RELATED"/>
    <property type="match status" value="1"/>
</dbReference>
<dbReference type="GO" id="GO:0034399">
    <property type="term" value="C:nuclear periphery"/>
    <property type="evidence" value="ECO:0007669"/>
    <property type="project" value="TreeGrafter"/>
</dbReference>
<keyword evidence="9" id="KW-1185">Reference proteome</keyword>
<evidence type="ECO:0000313" key="9">
    <source>
        <dbReference type="Proteomes" id="UP000015104"/>
    </source>
</evidence>
<reference evidence="8" key="2">
    <citation type="submission" date="2015-06" db="UniProtKB">
        <authorList>
            <consortium name="EnsemblMetazoa"/>
        </authorList>
    </citation>
    <scope>IDENTIFICATION</scope>
</reference>
<dbReference type="GO" id="GO:0006364">
    <property type="term" value="P:rRNA processing"/>
    <property type="evidence" value="ECO:0007669"/>
    <property type="project" value="TreeGrafter"/>
</dbReference>
<comment type="subcellular location">
    <subcellularLocation>
        <location evidence="2">Nucleus</location>
        <location evidence="2">Nucleolus</location>
    </subcellularLocation>
</comment>
<organism evidence="8 9">
    <name type="scientific">Tetranychus urticae</name>
    <name type="common">Two-spotted spider mite</name>
    <dbReference type="NCBI Taxonomy" id="32264"/>
    <lineage>
        <taxon>Eukaryota</taxon>
        <taxon>Metazoa</taxon>
        <taxon>Ecdysozoa</taxon>
        <taxon>Arthropoda</taxon>
        <taxon>Chelicerata</taxon>
        <taxon>Arachnida</taxon>
        <taxon>Acari</taxon>
        <taxon>Acariformes</taxon>
        <taxon>Trombidiformes</taxon>
        <taxon>Prostigmata</taxon>
        <taxon>Eleutherengona</taxon>
        <taxon>Raphignathae</taxon>
        <taxon>Tetranychoidea</taxon>
        <taxon>Tetranychidae</taxon>
        <taxon>Tetranychus</taxon>
    </lineage>
</organism>
<reference evidence="9" key="1">
    <citation type="submission" date="2011-08" db="EMBL/GenBank/DDBJ databases">
        <authorList>
            <person name="Rombauts S."/>
        </authorList>
    </citation>
    <scope>NUCLEOTIDE SEQUENCE</scope>
    <source>
        <strain evidence="9">London</strain>
    </source>
</reference>
<dbReference type="PANTHER" id="PTHR13028">
    <property type="entry name" value="RRNA PROCESSING PROTEIN EBNA1-BINDING PROTEIN-RELATED"/>
    <property type="match status" value="1"/>
</dbReference>
<dbReference type="EnsemblMetazoa" id="tetur21g01490.1">
    <property type="protein sequence ID" value="tetur21g01490.1"/>
    <property type="gene ID" value="tetur21g01490"/>
</dbReference>
<evidence type="ECO:0000256" key="3">
    <source>
        <dbReference type="ARBA" id="ARBA00007336"/>
    </source>
</evidence>
<comment type="function">
    <text evidence="1">Required for the processing of the 27S pre-rRNA.</text>
</comment>
<feature type="compositionally biased region" description="Basic residues" evidence="7">
    <location>
        <begin position="147"/>
        <end position="164"/>
    </location>
</feature>
<evidence type="ECO:0000256" key="7">
    <source>
        <dbReference type="SAM" id="MobiDB-lite"/>
    </source>
</evidence>
<dbReference type="OrthoDB" id="10009055at2759"/>
<dbReference type="KEGG" id="tut:107367217"/>
<evidence type="ECO:0000256" key="4">
    <source>
        <dbReference type="ARBA" id="ARBA00022517"/>
    </source>
</evidence>
<protein>
    <submittedName>
        <fullName evidence="8">Uncharacterized protein</fullName>
    </submittedName>
</protein>
<accession>T1KTY9</accession>
<keyword evidence="4" id="KW-0690">Ribosome biogenesis</keyword>
<dbReference type="STRING" id="32264.T1KTY9"/>
<dbReference type="GO" id="GO:0005730">
    <property type="term" value="C:nucleolus"/>
    <property type="evidence" value="ECO:0007669"/>
    <property type="project" value="UniProtKB-SubCell"/>
</dbReference>
<dbReference type="Pfam" id="PF05890">
    <property type="entry name" value="Ebp2"/>
    <property type="match status" value="1"/>
</dbReference>
<keyword evidence="6" id="KW-0539">Nucleus</keyword>
<proteinExistence type="inferred from homology"/>
<dbReference type="Proteomes" id="UP000015104">
    <property type="component" value="Unassembled WGS sequence"/>
</dbReference>
<feature type="compositionally biased region" description="Basic residues" evidence="7">
    <location>
        <begin position="188"/>
        <end position="206"/>
    </location>
</feature>
<dbReference type="AlphaFoldDB" id="T1KTY9"/>
<dbReference type="OMA" id="HERHETK"/>
<feature type="region of interest" description="Disordered" evidence="7">
    <location>
        <begin position="125"/>
        <end position="206"/>
    </location>
</feature>
<evidence type="ECO:0000256" key="6">
    <source>
        <dbReference type="ARBA" id="ARBA00023242"/>
    </source>
</evidence>
<keyword evidence="5" id="KW-0175">Coiled coil</keyword>
<feature type="compositionally biased region" description="Basic and acidic residues" evidence="7">
    <location>
        <begin position="125"/>
        <end position="146"/>
    </location>
</feature>
<evidence type="ECO:0000256" key="2">
    <source>
        <dbReference type="ARBA" id="ARBA00004604"/>
    </source>
</evidence>
<dbReference type="HOGENOM" id="CLU_036007_1_0_1"/>
<dbReference type="EMBL" id="CAEY01000548">
    <property type="status" value="NOT_ANNOTATED_CDS"/>
    <property type="molecule type" value="Genomic_DNA"/>
</dbReference>
<dbReference type="GO" id="GO:0030687">
    <property type="term" value="C:preribosome, large subunit precursor"/>
    <property type="evidence" value="ECO:0007669"/>
    <property type="project" value="TreeGrafter"/>
</dbReference>
<sequence>MFSSQINPGLMINNKAAILRKLKEINLNYDWFETLETNPTTETLVDDEVDHDFNREMHFYRQAQASVLESLKRLHSLNVPTKRPENYFAEMAKSDQLMLKVKKALCEREYVLSKIARIKKLRNEKHGAKMEKRHERHETKQNETPKKGKPVKKISKKALHKKKVYGCAGGQKKRSKYNTAESAANVSHGKKGKPKIYKKKFNTNRF</sequence>
<gene>
    <name evidence="8" type="primary">107367217</name>
</gene>